<accession>A0A1G1VNS9</accession>
<dbReference type="EMBL" id="MHCH01000034">
    <property type="protein sequence ID" value="OGY17058.1"/>
    <property type="molecule type" value="Genomic_DNA"/>
</dbReference>
<keyword evidence="1" id="KW-0472">Membrane</keyword>
<dbReference type="AlphaFoldDB" id="A0A1G1VNS9"/>
<protein>
    <recommendedName>
        <fullName evidence="4">Baseplate protein J-like domain-containing protein</fullName>
    </recommendedName>
</protein>
<evidence type="ECO:0000256" key="1">
    <source>
        <dbReference type="SAM" id="Phobius"/>
    </source>
</evidence>
<organism evidence="2 3">
    <name type="scientific">Candidatus Chisholmbacteria bacterium RIFCSPHIGHO2_01_FULL_48_12</name>
    <dbReference type="NCBI Taxonomy" id="1797589"/>
    <lineage>
        <taxon>Bacteria</taxon>
        <taxon>Candidatus Chisholmiibacteriota</taxon>
    </lineage>
</organism>
<name>A0A1G1VNS9_9BACT</name>
<reference evidence="2 3" key="1">
    <citation type="journal article" date="2016" name="Nat. Commun.">
        <title>Thousands of microbial genomes shed light on interconnected biogeochemical processes in an aquifer system.</title>
        <authorList>
            <person name="Anantharaman K."/>
            <person name="Brown C.T."/>
            <person name="Hug L.A."/>
            <person name="Sharon I."/>
            <person name="Castelle C.J."/>
            <person name="Probst A.J."/>
            <person name="Thomas B.C."/>
            <person name="Singh A."/>
            <person name="Wilkins M.J."/>
            <person name="Karaoz U."/>
            <person name="Brodie E.L."/>
            <person name="Williams K.H."/>
            <person name="Hubbard S.S."/>
            <person name="Banfield J.F."/>
        </authorList>
    </citation>
    <scope>NUCLEOTIDE SEQUENCE [LARGE SCALE GENOMIC DNA]</scope>
</reference>
<evidence type="ECO:0000313" key="2">
    <source>
        <dbReference type="EMBL" id="OGY17058.1"/>
    </source>
</evidence>
<comment type="caution">
    <text evidence="2">The sequence shown here is derived from an EMBL/GenBank/DDBJ whole genome shotgun (WGS) entry which is preliminary data.</text>
</comment>
<gene>
    <name evidence="2" type="ORF">A2784_04745</name>
</gene>
<proteinExistence type="predicted"/>
<feature type="transmembrane region" description="Helical" evidence="1">
    <location>
        <begin position="336"/>
        <end position="357"/>
    </location>
</feature>
<keyword evidence="1" id="KW-0812">Transmembrane</keyword>
<dbReference type="Proteomes" id="UP000177324">
    <property type="component" value="Unassembled WGS sequence"/>
</dbReference>
<dbReference type="STRING" id="1797589.A2784_04745"/>
<evidence type="ECO:0008006" key="4">
    <source>
        <dbReference type="Google" id="ProtNLM"/>
    </source>
</evidence>
<keyword evidence="1" id="KW-1133">Transmembrane helix</keyword>
<sequence>MPLSALLTKFKAIKTVNPARLLAVEINPETVKTAVWQVDAGQTHVITTGEMKEWDGQEAGLLAAVDESLSVALEGIDPEPNQAVLGLPDSWVSGTVINDEAKKLLKVLAEKLELKFVGFVVTSEAIAVEMKRQEGTPLTAILLTMTETEVTVQVIHLGKVLGAELVGRSQDIGADVEEGLARMKISEPLPARMILNDGHLDLEAIRQNLLSYDWQGRLNFLHVPKIDILEREFSIRAVAQAGGSEAAKSLGLETEPAPVTAVLPKAPGFSPNTDVAEQVSEPVVERIEEVITEGTETLQRAQKFSTFRLGSMLSVIKGYFGKLRWPSGWRLGRPGLVFLIGAGVLVAVMTVAVFGYWQKVKAQVTIYVRPQTLEQEVELVANPQAEAVDLDKGIIPARSLETEVGGGLDRDTSGEAVVGDRAKGTVTIYNKTSQAKTFNKGTTIVGPKELKFNLDQDVTVASQSATTGTWSTAEVAITAAQIGTESNLSADTEFTVASFAASSYSARNGSAFSGGTSKTARVVSKDDQQGLTGEVKDKLVAEAKEKLKTELANDEVLLGAVVEETVVKQQFSKAVNEEAEKVSLVMQLKLTMPAVKQVDLQTVLLARMRETMPENFRVEASKTNLEIKEVKVADGVINLVAVAKLALVPQFNLEEIKERIKGRYPELVKEYLAGLPNYETADIAITPRLPKRLFRLPSKASNITIEVRVAE</sequence>
<evidence type="ECO:0000313" key="3">
    <source>
        <dbReference type="Proteomes" id="UP000177324"/>
    </source>
</evidence>